<reference evidence="14" key="1">
    <citation type="journal article" date="2021" name="New Phytol.">
        <title>Evolutionary innovations through gain and loss of genes in the ectomycorrhizal Boletales.</title>
        <authorList>
            <person name="Wu G."/>
            <person name="Miyauchi S."/>
            <person name="Morin E."/>
            <person name="Kuo A."/>
            <person name="Drula E."/>
            <person name="Varga T."/>
            <person name="Kohler A."/>
            <person name="Feng B."/>
            <person name="Cao Y."/>
            <person name="Lipzen A."/>
            <person name="Daum C."/>
            <person name="Hundley H."/>
            <person name="Pangilinan J."/>
            <person name="Johnson J."/>
            <person name="Barry K."/>
            <person name="LaButti K."/>
            <person name="Ng V."/>
            <person name="Ahrendt S."/>
            <person name="Min B."/>
            <person name="Choi I.G."/>
            <person name="Park H."/>
            <person name="Plett J.M."/>
            <person name="Magnuson J."/>
            <person name="Spatafora J.W."/>
            <person name="Nagy L.G."/>
            <person name="Henrissat B."/>
            <person name="Grigoriev I.V."/>
            <person name="Yang Z.L."/>
            <person name="Xu J."/>
            <person name="Martin F.M."/>
        </authorList>
    </citation>
    <scope>NUCLEOTIDE SEQUENCE</scope>
    <source>
        <strain evidence="14">KKN 215</strain>
    </source>
</reference>
<dbReference type="GO" id="GO:0005576">
    <property type="term" value="C:extracellular region"/>
    <property type="evidence" value="ECO:0007669"/>
    <property type="project" value="UniProtKB-SubCell"/>
</dbReference>
<feature type="region of interest" description="Disordered" evidence="12">
    <location>
        <begin position="313"/>
        <end position="345"/>
    </location>
</feature>
<keyword evidence="6" id="KW-0560">Oxidoreductase</keyword>
<evidence type="ECO:0008006" key="16">
    <source>
        <dbReference type="Google" id="ProtNLM"/>
    </source>
</evidence>
<evidence type="ECO:0000256" key="9">
    <source>
        <dbReference type="ARBA" id="ARBA00023157"/>
    </source>
</evidence>
<dbReference type="Gene3D" id="2.70.50.70">
    <property type="match status" value="1"/>
</dbReference>
<evidence type="ECO:0000256" key="13">
    <source>
        <dbReference type="SAM" id="SignalP"/>
    </source>
</evidence>
<evidence type="ECO:0000256" key="1">
    <source>
        <dbReference type="ARBA" id="ARBA00001973"/>
    </source>
</evidence>
<evidence type="ECO:0000256" key="8">
    <source>
        <dbReference type="ARBA" id="ARBA00023033"/>
    </source>
</evidence>
<dbReference type="Proteomes" id="UP000813824">
    <property type="component" value="Unassembled WGS sequence"/>
</dbReference>
<evidence type="ECO:0000313" key="14">
    <source>
        <dbReference type="EMBL" id="KAH8100774.1"/>
    </source>
</evidence>
<dbReference type="GO" id="GO:0046872">
    <property type="term" value="F:metal ion binding"/>
    <property type="evidence" value="ECO:0007669"/>
    <property type="project" value="UniProtKB-KW"/>
</dbReference>
<protein>
    <recommendedName>
        <fullName evidence="16">Lytic polysaccharide monooxygenase</fullName>
    </recommendedName>
</protein>
<evidence type="ECO:0000256" key="7">
    <source>
        <dbReference type="ARBA" id="ARBA00023008"/>
    </source>
</evidence>
<comment type="similarity">
    <text evidence="11">Belongs to the polysaccharide monooxygenase AA14 family.</text>
</comment>
<dbReference type="Pfam" id="PF22810">
    <property type="entry name" value="LPMO_AA14"/>
    <property type="match status" value="1"/>
</dbReference>
<keyword evidence="8" id="KW-0503">Monooxygenase</keyword>
<dbReference type="InterPro" id="IPR054497">
    <property type="entry name" value="LPMO_AA14"/>
</dbReference>
<proteinExistence type="inferred from homology"/>
<evidence type="ECO:0000256" key="6">
    <source>
        <dbReference type="ARBA" id="ARBA00023002"/>
    </source>
</evidence>
<sequence length="390" mass="42996">MISSSTSRRLLSLFSITLLAHLPSVVAHASIWHPSMYGFNVTAQTFPYDNRPVTPLVDLTFDKWWFHGHLDYPPNPGDFFELPAGRVATAEVACHKGATTWFASSEGPDIQQGDSPCPNSPMSAYHTNGLDDLKGCAMAIAYKDDVKQVQPEDFTVFSVNHQCVWNRFTNFSVPARMPACPEGGCTCAWFWIHSPKSGSEQNYMNGFKCNVTGSTSDVPLARPQVPRRCGADPDNNVAQATPGNCTYGAKQPFYWFQAERNNMNEDTYAPPFYNDLYNFKDGAQDDIFVDSYASIPPPSPEQTIIPTPVVQPMSTAGPQVTAPSPTTSSLPAPTSSSTIPPLGQNPRICRASYGNKLTIQRRSSLPLPGFIHRRMKRHSGVFSLWNPLPI</sequence>
<feature type="compositionally biased region" description="Low complexity" evidence="12">
    <location>
        <begin position="321"/>
        <end position="342"/>
    </location>
</feature>
<dbReference type="AlphaFoldDB" id="A0A8K0UN93"/>
<evidence type="ECO:0000256" key="5">
    <source>
        <dbReference type="ARBA" id="ARBA00022729"/>
    </source>
</evidence>
<comment type="cofactor">
    <cofactor evidence="1">
        <name>Cu(2+)</name>
        <dbReference type="ChEBI" id="CHEBI:29036"/>
    </cofactor>
</comment>
<keyword evidence="4" id="KW-0479">Metal-binding</keyword>
<organism evidence="14 15">
    <name type="scientific">Cristinia sonorae</name>
    <dbReference type="NCBI Taxonomy" id="1940300"/>
    <lineage>
        <taxon>Eukaryota</taxon>
        <taxon>Fungi</taxon>
        <taxon>Dikarya</taxon>
        <taxon>Basidiomycota</taxon>
        <taxon>Agaricomycotina</taxon>
        <taxon>Agaricomycetes</taxon>
        <taxon>Agaricomycetidae</taxon>
        <taxon>Agaricales</taxon>
        <taxon>Pleurotineae</taxon>
        <taxon>Stephanosporaceae</taxon>
        <taxon>Cristinia</taxon>
    </lineage>
</organism>
<accession>A0A8K0UN93</accession>
<dbReference type="EMBL" id="JAEVFJ010000014">
    <property type="protein sequence ID" value="KAH8100774.1"/>
    <property type="molecule type" value="Genomic_DNA"/>
</dbReference>
<evidence type="ECO:0000256" key="10">
    <source>
        <dbReference type="ARBA" id="ARBA00023180"/>
    </source>
</evidence>
<name>A0A8K0UN93_9AGAR</name>
<keyword evidence="10" id="KW-0325">Glycoprotein</keyword>
<evidence type="ECO:0000256" key="11">
    <source>
        <dbReference type="ARBA" id="ARBA00046340"/>
    </source>
</evidence>
<evidence type="ECO:0000256" key="4">
    <source>
        <dbReference type="ARBA" id="ARBA00022723"/>
    </source>
</evidence>
<evidence type="ECO:0000256" key="2">
    <source>
        <dbReference type="ARBA" id="ARBA00004613"/>
    </source>
</evidence>
<dbReference type="OrthoDB" id="2019572at2759"/>
<keyword evidence="9" id="KW-1015">Disulfide bond</keyword>
<evidence type="ECO:0000313" key="15">
    <source>
        <dbReference type="Proteomes" id="UP000813824"/>
    </source>
</evidence>
<keyword evidence="15" id="KW-1185">Reference proteome</keyword>
<feature type="signal peptide" evidence="13">
    <location>
        <begin position="1"/>
        <end position="27"/>
    </location>
</feature>
<comment type="caution">
    <text evidence="14">The sequence shown here is derived from an EMBL/GenBank/DDBJ whole genome shotgun (WGS) entry which is preliminary data.</text>
</comment>
<evidence type="ECO:0000256" key="12">
    <source>
        <dbReference type="SAM" id="MobiDB-lite"/>
    </source>
</evidence>
<gene>
    <name evidence="14" type="ORF">BXZ70DRAFT_971902</name>
</gene>
<keyword evidence="3" id="KW-0964">Secreted</keyword>
<comment type="subcellular location">
    <subcellularLocation>
        <location evidence="2">Secreted</location>
    </subcellularLocation>
</comment>
<dbReference type="GO" id="GO:0004497">
    <property type="term" value="F:monooxygenase activity"/>
    <property type="evidence" value="ECO:0007669"/>
    <property type="project" value="UniProtKB-KW"/>
</dbReference>
<keyword evidence="7" id="KW-0186">Copper</keyword>
<keyword evidence="5 13" id="KW-0732">Signal</keyword>
<feature type="chain" id="PRO_5035462086" description="Lytic polysaccharide monooxygenase" evidence="13">
    <location>
        <begin position="28"/>
        <end position="390"/>
    </location>
</feature>
<evidence type="ECO:0000256" key="3">
    <source>
        <dbReference type="ARBA" id="ARBA00022525"/>
    </source>
</evidence>